<reference evidence="1 2" key="1">
    <citation type="journal article" date="2022" name="Genome Biol. Evol.">
        <title>The Spruce Budworm Genome: Reconstructing the Evolutionary History of Antifreeze Proteins.</title>
        <authorList>
            <person name="Beliveau C."/>
            <person name="Gagne P."/>
            <person name="Picq S."/>
            <person name="Vernygora O."/>
            <person name="Keeling C.I."/>
            <person name="Pinkney K."/>
            <person name="Doucet D."/>
            <person name="Wen F."/>
            <person name="Johnston J.S."/>
            <person name="Maaroufi H."/>
            <person name="Boyle B."/>
            <person name="Laroche J."/>
            <person name="Dewar K."/>
            <person name="Juretic N."/>
            <person name="Blackburn G."/>
            <person name="Nisole A."/>
            <person name="Brunet B."/>
            <person name="Brandao M."/>
            <person name="Lumley L."/>
            <person name="Duan J."/>
            <person name="Quan G."/>
            <person name="Lucarotti C.J."/>
            <person name="Roe A.D."/>
            <person name="Sperling F.A.H."/>
            <person name="Levesque R.C."/>
            <person name="Cusson M."/>
        </authorList>
    </citation>
    <scope>NUCLEOTIDE SEQUENCE [LARGE SCALE GENOMIC DNA]</scope>
    <source>
        <strain evidence="1">Glfc:IPQL:Cfum</strain>
    </source>
</reference>
<comment type="caution">
    <text evidence="1">The sequence shown here is derived from an EMBL/GenBank/DDBJ whole genome shotgun (WGS) entry which is preliminary data.</text>
</comment>
<name>A0ACC0JFC1_CHOFU</name>
<proteinExistence type="predicted"/>
<evidence type="ECO:0000313" key="1">
    <source>
        <dbReference type="EMBL" id="KAI8422745.1"/>
    </source>
</evidence>
<accession>A0ACC0JFC1</accession>
<protein>
    <submittedName>
        <fullName evidence="1">Uncharacterized protein</fullName>
    </submittedName>
</protein>
<organism evidence="1 2">
    <name type="scientific">Choristoneura fumiferana</name>
    <name type="common">Spruce budworm moth</name>
    <name type="synonym">Archips fumiferana</name>
    <dbReference type="NCBI Taxonomy" id="7141"/>
    <lineage>
        <taxon>Eukaryota</taxon>
        <taxon>Metazoa</taxon>
        <taxon>Ecdysozoa</taxon>
        <taxon>Arthropoda</taxon>
        <taxon>Hexapoda</taxon>
        <taxon>Insecta</taxon>
        <taxon>Pterygota</taxon>
        <taxon>Neoptera</taxon>
        <taxon>Endopterygota</taxon>
        <taxon>Lepidoptera</taxon>
        <taxon>Glossata</taxon>
        <taxon>Ditrysia</taxon>
        <taxon>Tortricoidea</taxon>
        <taxon>Tortricidae</taxon>
        <taxon>Tortricinae</taxon>
        <taxon>Choristoneura</taxon>
    </lineage>
</organism>
<evidence type="ECO:0000313" key="2">
    <source>
        <dbReference type="Proteomes" id="UP001064048"/>
    </source>
</evidence>
<keyword evidence="2" id="KW-1185">Reference proteome</keyword>
<gene>
    <name evidence="1" type="ORF">MSG28_006502</name>
</gene>
<sequence>MMVNTNENMTEKEVLNDFKESYSKVRKLLDEESKNDPENDPYLSKYKAKDLLINMRESLQKVIDSETKLDRVKLDAMMGTVLLNIGIINMDTEELTASEKVLSEAVCLLSENHLKPEVTTTLLNIYNNLGILWSSRDNPETAKGFLLKAKELYEEFKCTLQMPLPIEQVISNSEETTPTDFMLLEKAHTLTLYYLAQVFGSLKENLKSAIYCHVTLRRQLQYSDYEPIDWALNSATLSQFFAEQNGFFQSRHHLAAASKILELYEEKLNVSESTDEVFLANVETLKHRSADVARCWAKYCLLLMTASKNRLMSDGEMSADAVTDMSNLKLEDEENICSGDIKNLIFPDLDVSVYEKKIVDTFLLTYQDAREVFLSCQSWLNKAKEYYKLDTLASDYIELIQDSSQAYSYLAFFEEDDERRAKMHKRRIDMLEDLLKEINPTYYMQYCRQLWYELGEVYTDILNIKLEKFNNSKERPSPQALKKINLLCEKSIEMYDNFINSIKDKNGKMPFKLEAEHVRPVISAYAFIGRNSMKRIALDKNVQIANAQKSYDSYQAVVDICTNDPDAALMMQEEYSLCKDMVQILPIKIKKLEMERIV</sequence>
<dbReference type="EMBL" id="CM046110">
    <property type="protein sequence ID" value="KAI8422745.1"/>
    <property type="molecule type" value="Genomic_DNA"/>
</dbReference>
<dbReference type="Proteomes" id="UP001064048">
    <property type="component" value="Chromosome 10"/>
</dbReference>